<proteinExistence type="predicted"/>
<dbReference type="Gene3D" id="3.30.450.40">
    <property type="match status" value="1"/>
</dbReference>
<reference evidence="4 5" key="1">
    <citation type="journal article" date="2019" name="Sci. Rep.">
        <title>Extended insight into the Mycobacterium chelonae-abscessus complex through whole genome sequencing of Mycobacterium salmoniphilum outbreak and Mycobacterium salmoniphilum-like strains.</title>
        <authorList>
            <person name="Behra P.R.K."/>
            <person name="Das S."/>
            <person name="Pettersson B.M.F."/>
            <person name="Shirreff L."/>
            <person name="DuCote T."/>
            <person name="Jacobsson K.G."/>
            <person name="Ennis D.G."/>
            <person name="Kirsebom L.A."/>
        </authorList>
    </citation>
    <scope>NUCLEOTIDE SEQUENCE [LARGE SCALE GENOMIC DNA]</scope>
    <source>
        <strain evidence="3 4">CCUG 60883</strain>
        <strain evidence="2 5">CCUG 60885</strain>
    </source>
</reference>
<protein>
    <submittedName>
        <fullName evidence="2">GAF domain protein</fullName>
    </submittedName>
</protein>
<feature type="domain" description="GAF" evidence="1">
    <location>
        <begin position="29"/>
        <end position="154"/>
    </location>
</feature>
<organism evidence="2 5">
    <name type="scientific">Mycobacteroides salmoniphilum</name>
    <dbReference type="NCBI Taxonomy" id="404941"/>
    <lineage>
        <taxon>Bacteria</taxon>
        <taxon>Bacillati</taxon>
        <taxon>Actinomycetota</taxon>
        <taxon>Actinomycetes</taxon>
        <taxon>Mycobacteriales</taxon>
        <taxon>Mycobacteriaceae</taxon>
        <taxon>Mycobacteroides</taxon>
    </lineage>
</organism>
<evidence type="ECO:0000259" key="1">
    <source>
        <dbReference type="Pfam" id="PF01590"/>
    </source>
</evidence>
<dbReference type="EMBL" id="PECM01000009">
    <property type="protein sequence ID" value="TEA02775.1"/>
    <property type="molecule type" value="Genomic_DNA"/>
</dbReference>
<dbReference type="InterPro" id="IPR029016">
    <property type="entry name" value="GAF-like_dom_sf"/>
</dbReference>
<keyword evidence="4" id="KW-1185">Reference proteome</keyword>
<gene>
    <name evidence="3" type="ORF">CCUG60883_03393</name>
    <name evidence="2" type="ORF">CCUG60885_00109</name>
</gene>
<dbReference type="Proteomes" id="UP000295685">
    <property type="component" value="Unassembled WGS sequence"/>
</dbReference>
<name>A0A4R8SKS5_9MYCO</name>
<evidence type="ECO:0000313" key="2">
    <source>
        <dbReference type="EMBL" id="TDZ98245.1"/>
    </source>
</evidence>
<evidence type="ECO:0000313" key="4">
    <source>
        <dbReference type="Proteomes" id="UP000294844"/>
    </source>
</evidence>
<dbReference type="EMBL" id="PECK01000001">
    <property type="protein sequence ID" value="TDZ98245.1"/>
    <property type="molecule type" value="Genomic_DNA"/>
</dbReference>
<evidence type="ECO:0000313" key="3">
    <source>
        <dbReference type="EMBL" id="TEA02775.1"/>
    </source>
</evidence>
<sequence>MVSATLAAVTAVGERCCVASAETNPQLAALAPRLDEVARLLGVRSVLVMRSEPGAMAVAATAGEAAEHYAVGSVGKKAGDDQGRVPLYCERVVDTGDEVFVRDSRVDKLFAGNEDEIEFGLTNYLGLPVHNSAGEVVGTVCVLDEVARDYTLAERDELVGLRAEVETIVRADESALG</sequence>
<dbReference type="Proteomes" id="UP000294844">
    <property type="component" value="Unassembled WGS sequence"/>
</dbReference>
<dbReference type="SUPFAM" id="SSF55781">
    <property type="entry name" value="GAF domain-like"/>
    <property type="match status" value="1"/>
</dbReference>
<comment type="caution">
    <text evidence="2">The sequence shown here is derived from an EMBL/GenBank/DDBJ whole genome shotgun (WGS) entry which is preliminary data.</text>
</comment>
<dbReference type="AlphaFoldDB" id="A0A4R8SKS5"/>
<dbReference type="Pfam" id="PF01590">
    <property type="entry name" value="GAF"/>
    <property type="match status" value="1"/>
</dbReference>
<evidence type="ECO:0000313" key="5">
    <source>
        <dbReference type="Proteomes" id="UP000295685"/>
    </source>
</evidence>
<accession>A0A4R8SKS5</accession>
<dbReference type="InterPro" id="IPR003018">
    <property type="entry name" value="GAF"/>
</dbReference>